<reference evidence="2 3" key="1">
    <citation type="submission" date="2020-03" db="EMBL/GenBank/DDBJ databases">
        <title>Genomic Encyclopedia of Type Strains, Phase IV (KMG-IV): sequencing the most valuable type-strain genomes for metagenomic binning, comparative biology and taxonomic classification.</title>
        <authorList>
            <person name="Goeker M."/>
        </authorList>
    </citation>
    <scope>NUCLEOTIDE SEQUENCE [LARGE SCALE GENOMIC DNA]</scope>
    <source>
        <strain evidence="2 3">DSM 25229</strain>
    </source>
</reference>
<dbReference type="EMBL" id="JAATIT010000005">
    <property type="protein sequence ID" value="NJB91323.1"/>
    <property type="molecule type" value="Genomic_DNA"/>
</dbReference>
<comment type="caution">
    <text evidence="2">The sequence shown here is derived from an EMBL/GenBank/DDBJ whole genome shotgun (WGS) entry which is preliminary data.</text>
</comment>
<feature type="transmembrane region" description="Helical" evidence="1">
    <location>
        <begin position="48"/>
        <end position="74"/>
    </location>
</feature>
<evidence type="ECO:0000256" key="1">
    <source>
        <dbReference type="SAM" id="Phobius"/>
    </source>
</evidence>
<protein>
    <submittedName>
        <fullName evidence="2">Uncharacterized protein</fullName>
    </submittedName>
</protein>
<keyword evidence="1" id="KW-0812">Transmembrane</keyword>
<dbReference type="Proteomes" id="UP000535078">
    <property type="component" value="Unassembled WGS sequence"/>
</dbReference>
<gene>
    <name evidence="2" type="ORF">GGR90_003532</name>
</gene>
<accession>A0A7X6BB99</accession>
<keyword evidence="1" id="KW-1133">Transmembrane helix</keyword>
<name>A0A7X6BB99_9SPHN</name>
<proteinExistence type="predicted"/>
<keyword evidence="3" id="KW-1185">Reference proteome</keyword>
<evidence type="ECO:0000313" key="3">
    <source>
        <dbReference type="Proteomes" id="UP000535078"/>
    </source>
</evidence>
<dbReference type="AlphaFoldDB" id="A0A7X6BB99"/>
<sequence>MIEAGVIAMARQHPEEPTLVELSIEEVKAMGKQGMGHPSTRPVLTGGAVGAVIGAVLPVVSWPVGLLAGAAVALHTRVKR</sequence>
<evidence type="ECO:0000313" key="2">
    <source>
        <dbReference type="EMBL" id="NJB91323.1"/>
    </source>
</evidence>
<keyword evidence="1" id="KW-0472">Membrane</keyword>
<organism evidence="2 3">
    <name type="scientific">Sphingopyxis italica</name>
    <dbReference type="NCBI Taxonomy" id="1129133"/>
    <lineage>
        <taxon>Bacteria</taxon>
        <taxon>Pseudomonadati</taxon>
        <taxon>Pseudomonadota</taxon>
        <taxon>Alphaproteobacteria</taxon>
        <taxon>Sphingomonadales</taxon>
        <taxon>Sphingomonadaceae</taxon>
        <taxon>Sphingopyxis</taxon>
    </lineage>
</organism>